<keyword evidence="1" id="KW-0472">Membrane</keyword>
<accession>A0A7C3M967</accession>
<evidence type="ECO:0000256" key="1">
    <source>
        <dbReference type="SAM" id="Phobius"/>
    </source>
</evidence>
<keyword evidence="1" id="KW-0812">Transmembrane</keyword>
<name>A0A7C3M967_ARCFL</name>
<sequence length="248" mass="28231">MNSKAVSEVVGYIFVFGIILTAVTYAYLNVNHLVKETTDKYRVEGIRESFKRVQNVFFLSVYGGAPLQSIQVEFQGGHLYIENKTTVRIEVENSPIWEGDVRALSYELGDYKIVIENGAIWEDFYGYKRTVMNPRIFVKKVEVPGASGANYTVVMVVVDRLVGDVSIAGYGSVNLVFNTSVERVIYNTTPGYLNFSVSSPYYEKWYDFFQELTGDVFRDPLTNTARMTVQYQKLIVTVYETEVRAVEV</sequence>
<evidence type="ECO:0000313" key="3">
    <source>
        <dbReference type="EMBL" id="HGF87844.1"/>
    </source>
</evidence>
<comment type="caution">
    <text evidence="2">The sequence shown here is derived from an EMBL/GenBank/DDBJ whole genome shotgun (WGS) entry which is preliminary data.</text>
</comment>
<dbReference type="EMBL" id="DTLB01000001">
    <property type="protein sequence ID" value="HFW31438.1"/>
    <property type="molecule type" value="Genomic_DNA"/>
</dbReference>
<proteinExistence type="predicted"/>
<feature type="transmembrane region" description="Helical" evidence="1">
    <location>
        <begin position="9"/>
        <end position="28"/>
    </location>
</feature>
<gene>
    <name evidence="3" type="ORF">ENR21_05570</name>
    <name evidence="2" type="ORF">ENW66_00575</name>
</gene>
<reference evidence="2" key="1">
    <citation type="journal article" date="2020" name="mSystems">
        <title>Genome- and Community-Level Interaction Insights into Carbon Utilization and Element Cycling Functions of Hydrothermarchaeota in Hydrothermal Sediment.</title>
        <authorList>
            <person name="Zhou Z."/>
            <person name="Liu Y."/>
            <person name="Xu W."/>
            <person name="Pan J."/>
            <person name="Luo Z.H."/>
            <person name="Li M."/>
        </authorList>
    </citation>
    <scope>NUCLEOTIDE SEQUENCE [LARGE SCALE GENOMIC DNA]</scope>
    <source>
        <strain evidence="3">SpSt-38</strain>
        <strain evidence="2">SpSt-87</strain>
    </source>
</reference>
<organism evidence="2">
    <name type="scientific">Archaeoglobus fulgidus</name>
    <dbReference type="NCBI Taxonomy" id="2234"/>
    <lineage>
        <taxon>Archaea</taxon>
        <taxon>Methanobacteriati</taxon>
        <taxon>Methanobacteriota</taxon>
        <taxon>Archaeoglobi</taxon>
        <taxon>Archaeoglobales</taxon>
        <taxon>Archaeoglobaceae</taxon>
        <taxon>Archaeoglobus</taxon>
    </lineage>
</organism>
<dbReference type="InterPro" id="IPR055713">
    <property type="entry name" value="DUF7289"/>
</dbReference>
<dbReference type="EMBL" id="DSQD01000172">
    <property type="protein sequence ID" value="HGF87844.1"/>
    <property type="molecule type" value="Genomic_DNA"/>
</dbReference>
<protein>
    <submittedName>
        <fullName evidence="2">Uncharacterized protein</fullName>
    </submittedName>
</protein>
<dbReference type="Pfam" id="PF23960">
    <property type="entry name" value="DUF7289"/>
    <property type="match status" value="1"/>
</dbReference>
<keyword evidence="1" id="KW-1133">Transmembrane helix</keyword>
<evidence type="ECO:0000313" key="2">
    <source>
        <dbReference type="EMBL" id="HFW31438.1"/>
    </source>
</evidence>
<dbReference type="AlphaFoldDB" id="A0A7C3M967"/>